<gene>
    <name evidence="1" type="ORF">Kalk_13260</name>
</gene>
<proteinExistence type="predicted"/>
<protein>
    <submittedName>
        <fullName evidence="1">Uncharacterized protein</fullName>
    </submittedName>
</protein>
<dbReference type="KEGG" id="kak:Kalk_13260"/>
<name>A0A2K9LM47_9GAMM</name>
<sequence>MASELNISEIYEQNLNFLIGSGASFGYLPTLQLSLKDSLTEEQFTVETLSVELTKQNQETLNTLLFMHYYNSCIKPAIESNPPVPLPPHRLEVISHYTDFISTVSSVIKEKKSNERKCNIYTTNYDGCLEFAAENILAKGGQTVSINDGTSGFKKRYFHTKNYNNHVIQRGIFDNYSTPTPQINVLHVHGSVYWKKESGHIVVDYGNQDAGISFSARELDILNEFSTIVGNENATENDLLAFQRNDEIACQAFWSKYNKLPIVNPTKWKFYETVFEENYYQILRHLSFELERPNTVFITFGFSFADEHILHLLQRSLSNPSLTVYVCCFNEPEKSVMCEKFKDYPNVKLVTTEAVLNFSAFNSEVFTLSKGDRTANG</sequence>
<organism evidence="1 2">
    <name type="scientific">Ketobacter alkanivorans</name>
    <dbReference type="NCBI Taxonomy" id="1917421"/>
    <lineage>
        <taxon>Bacteria</taxon>
        <taxon>Pseudomonadati</taxon>
        <taxon>Pseudomonadota</taxon>
        <taxon>Gammaproteobacteria</taxon>
        <taxon>Pseudomonadales</taxon>
        <taxon>Ketobacteraceae</taxon>
        <taxon>Ketobacter</taxon>
    </lineage>
</organism>
<dbReference type="AlphaFoldDB" id="A0A2K9LM47"/>
<evidence type="ECO:0000313" key="1">
    <source>
        <dbReference type="EMBL" id="AUM13333.1"/>
    </source>
</evidence>
<accession>A0A2K9LM47</accession>
<dbReference type="Pfam" id="PF13289">
    <property type="entry name" value="SIR2_2"/>
    <property type="match status" value="1"/>
</dbReference>
<dbReference type="EMBL" id="CP022684">
    <property type="protein sequence ID" value="AUM13333.1"/>
    <property type="molecule type" value="Genomic_DNA"/>
</dbReference>
<keyword evidence="2" id="KW-1185">Reference proteome</keyword>
<reference evidence="2" key="1">
    <citation type="submission" date="2017-08" db="EMBL/GenBank/DDBJ databases">
        <title>Direct submision.</title>
        <authorList>
            <person name="Kim S.-J."/>
            <person name="Rhee S.-K."/>
        </authorList>
    </citation>
    <scope>NUCLEOTIDE SEQUENCE [LARGE SCALE GENOMIC DNA]</scope>
    <source>
        <strain evidence="2">GI5</strain>
    </source>
</reference>
<dbReference type="RefSeq" id="WP_101894711.1">
    <property type="nucleotide sequence ID" value="NZ_CP022684.1"/>
</dbReference>
<dbReference type="OrthoDB" id="9812283at2"/>
<evidence type="ECO:0000313" key="2">
    <source>
        <dbReference type="Proteomes" id="UP000235116"/>
    </source>
</evidence>
<dbReference type="Proteomes" id="UP000235116">
    <property type="component" value="Chromosome"/>
</dbReference>